<dbReference type="Pfam" id="PF01455">
    <property type="entry name" value="HupF_HypC"/>
    <property type="match status" value="1"/>
</dbReference>
<sequence>MCLAVPARITALLPDAMARVDLGGVGKTISVALVDDLSVGDYVILHVGYALARLDPAEAQATLALMGATTATTATTATDGEGGAS</sequence>
<dbReference type="InterPro" id="IPR019812">
    <property type="entry name" value="Hydgase_assmbl_chp_CS"/>
</dbReference>
<accession>A0A7W6S1G7</accession>
<evidence type="ECO:0000256" key="1">
    <source>
        <dbReference type="ARBA" id="ARBA00006018"/>
    </source>
</evidence>
<gene>
    <name evidence="2" type="ORF">GGD88_002194</name>
</gene>
<dbReference type="PANTHER" id="PTHR35177">
    <property type="entry name" value="HYDROGENASE MATURATION FACTOR HYBG"/>
    <property type="match status" value="1"/>
</dbReference>
<dbReference type="NCBIfam" id="TIGR00074">
    <property type="entry name" value="hypC_hupF"/>
    <property type="match status" value="1"/>
</dbReference>
<keyword evidence="3" id="KW-1185">Reference proteome</keyword>
<proteinExistence type="inferred from homology"/>
<dbReference type="RefSeq" id="WP_184435346.1">
    <property type="nucleotide sequence ID" value="NZ_JACIGI010000016.1"/>
</dbReference>
<dbReference type="EMBL" id="JACIGI010000016">
    <property type="protein sequence ID" value="MBB4286464.1"/>
    <property type="molecule type" value="Genomic_DNA"/>
</dbReference>
<organism evidence="2 3">
    <name type="scientific">Roseospira goensis</name>
    <dbReference type="NCBI Taxonomy" id="391922"/>
    <lineage>
        <taxon>Bacteria</taxon>
        <taxon>Pseudomonadati</taxon>
        <taxon>Pseudomonadota</taxon>
        <taxon>Alphaproteobacteria</taxon>
        <taxon>Rhodospirillales</taxon>
        <taxon>Rhodospirillaceae</taxon>
        <taxon>Roseospira</taxon>
    </lineage>
</organism>
<evidence type="ECO:0000313" key="2">
    <source>
        <dbReference type="EMBL" id="MBB4286464.1"/>
    </source>
</evidence>
<comment type="similarity">
    <text evidence="1">Belongs to the HupF/HypC family.</text>
</comment>
<name>A0A7W6S1G7_9PROT</name>
<evidence type="ECO:0000313" key="3">
    <source>
        <dbReference type="Proteomes" id="UP000555728"/>
    </source>
</evidence>
<dbReference type="PANTHER" id="PTHR35177:SF2">
    <property type="entry name" value="HYDROGENASE MATURATION FACTOR HYBG"/>
    <property type="match status" value="1"/>
</dbReference>
<dbReference type="Proteomes" id="UP000555728">
    <property type="component" value="Unassembled WGS sequence"/>
</dbReference>
<dbReference type="GO" id="GO:0005506">
    <property type="term" value="F:iron ion binding"/>
    <property type="evidence" value="ECO:0007669"/>
    <property type="project" value="TreeGrafter"/>
</dbReference>
<dbReference type="InterPro" id="IPR001109">
    <property type="entry name" value="Hydrogenase_HupF/HypC"/>
</dbReference>
<dbReference type="PROSITE" id="PS01097">
    <property type="entry name" value="HUPF_HYPC"/>
    <property type="match status" value="1"/>
</dbReference>
<comment type="caution">
    <text evidence="2">The sequence shown here is derived from an EMBL/GenBank/DDBJ whole genome shotgun (WGS) entry which is preliminary data.</text>
</comment>
<dbReference type="AlphaFoldDB" id="A0A7W6S1G7"/>
<dbReference type="SUPFAM" id="SSF159127">
    <property type="entry name" value="HupF/HypC-like"/>
    <property type="match status" value="1"/>
</dbReference>
<dbReference type="GO" id="GO:1902670">
    <property type="term" value="F:carbon dioxide binding"/>
    <property type="evidence" value="ECO:0007669"/>
    <property type="project" value="TreeGrafter"/>
</dbReference>
<protein>
    <submittedName>
        <fullName evidence="2">Hydrogenase expression/formation protein HypC</fullName>
    </submittedName>
</protein>
<reference evidence="2 3" key="1">
    <citation type="submission" date="2020-08" db="EMBL/GenBank/DDBJ databases">
        <title>Genome sequencing of Purple Non-Sulfur Bacteria from various extreme environments.</title>
        <authorList>
            <person name="Mayer M."/>
        </authorList>
    </citation>
    <scope>NUCLEOTIDE SEQUENCE [LARGE SCALE GENOMIC DNA]</scope>
    <source>
        <strain evidence="2 3">JA135</strain>
    </source>
</reference>
<dbReference type="GO" id="GO:0051604">
    <property type="term" value="P:protein maturation"/>
    <property type="evidence" value="ECO:0007669"/>
    <property type="project" value="TreeGrafter"/>
</dbReference>
<dbReference type="Gene3D" id="2.30.30.140">
    <property type="match status" value="1"/>
</dbReference>
<dbReference type="PRINTS" id="PR00445">
    <property type="entry name" value="HUPFHYPC"/>
</dbReference>